<feature type="region of interest" description="Disordered" evidence="1">
    <location>
        <begin position="215"/>
        <end position="278"/>
    </location>
</feature>
<organism evidence="2 3">
    <name type="scientific">Spirosoma fluviale</name>
    <dbReference type="NCBI Taxonomy" id="1597977"/>
    <lineage>
        <taxon>Bacteria</taxon>
        <taxon>Pseudomonadati</taxon>
        <taxon>Bacteroidota</taxon>
        <taxon>Cytophagia</taxon>
        <taxon>Cytophagales</taxon>
        <taxon>Cytophagaceae</taxon>
        <taxon>Spirosoma</taxon>
    </lineage>
</organism>
<sequence length="412" mass="43895">MTVSSKYTSETNPLGTQKLQRTYLIAADNIVIEQLYANIILQQPSLDVSKLSSGLATSISTFQDRMKRNANFVLTKVVPDFITVLGDVSNFSKLTDASLSTGLDYIQNAYQDTDSANAGTSIASNLANKAGEIGIHVNTLNDDYAVANQTINQYVDGYKTSISEAIALLGDSAKQASTEIDELQAAITKNIKDIVEGGDEVGGAITNLTTGILTQFTGAGNDPKPKSATDGADKEEDDEDEDEEEDEDEDDEDADEKGKDKVDDKLAKVPATTKPGTAPDVDFAVQAIKASKEGMAKASEAAHLLTINNQNLEAAYQKMAKENALMAIAKVMQVQNQLFLDGLANLSADATALKTEWAAVESAYADFGQQIGSVKEQSEAADLRSGAVAARALWNALRDQLSYVNNSLSGLA</sequence>
<dbReference type="AlphaFoldDB" id="A0A286GRL0"/>
<evidence type="ECO:0000256" key="1">
    <source>
        <dbReference type="SAM" id="MobiDB-lite"/>
    </source>
</evidence>
<dbReference type="Proteomes" id="UP000219452">
    <property type="component" value="Unassembled WGS sequence"/>
</dbReference>
<evidence type="ECO:0000313" key="2">
    <source>
        <dbReference type="EMBL" id="SOD97806.1"/>
    </source>
</evidence>
<feature type="compositionally biased region" description="Basic and acidic residues" evidence="1">
    <location>
        <begin position="256"/>
        <end position="267"/>
    </location>
</feature>
<accession>A0A286GRL0</accession>
<name>A0A286GRL0_9BACT</name>
<dbReference type="SUPFAM" id="SSF58100">
    <property type="entry name" value="Bacterial hemolysins"/>
    <property type="match status" value="1"/>
</dbReference>
<dbReference type="RefSeq" id="WP_097130973.1">
    <property type="nucleotide sequence ID" value="NZ_OCNH01000007.1"/>
</dbReference>
<protein>
    <submittedName>
        <fullName evidence="2">Haemolytic enterotoxin (HBL)</fullName>
    </submittedName>
</protein>
<dbReference type="EMBL" id="OCNH01000007">
    <property type="protein sequence ID" value="SOD97806.1"/>
    <property type="molecule type" value="Genomic_DNA"/>
</dbReference>
<gene>
    <name evidence="2" type="ORF">SAMN06269250_5927</name>
</gene>
<proteinExistence type="predicted"/>
<evidence type="ECO:0000313" key="3">
    <source>
        <dbReference type="Proteomes" id="UP000219452"/>
    </source>
</evidence>
<feature type="compositionally biased region" description="Acidic residues" evidence="1">
    <location>
        <begin position="233"/>
        <end position="255"/>
    </location>
</feature>
<dbReference type="Gene3D" id="1.20.1170.10">
    <property type="match status" value="1"/>
</dbReference>
<keyword evidence="3" id="KW-1185">Reference proteome</keyword>
<reference evidence="3" key="1">
    <citation type="submission" date="2017-09" db="EMBL/GenBank/DDBJ databases">
        <authorList>
            <person name="Varghese N."/>
            <person name="Submissions S."/>
        </authorList>
    </citation>
    <scope>NUCLEOTIDE SEQUENCE [LARGE SCALE GENOMIC DNA]</scope>
    <source>
        <strain evidence="3">DSM 29961</strain>
    </source>
</reference>